<evidence type="ECO:0000256" key="1">
    <source>
        <dbReference type="SAM" id="MobiDB-lite"/>
    </source>
</evidence>
<protein>
    <submittedName>
        <fullName evidence="2">Uncharacterized protein</fullName>
    </submittedName>
</protein>
<evidence type="ECO:0000313" key="2">
    <source>
        <dbReference type="EMBL" id="SEP22025.1"/>
    </source>
</evidence>
<sequence>MSGVGASVPGMTIIEEHRTEIRSGNVQYQITVVTRTGAAEQQRVVVTVGGEGPGGELVAEGRLELDSTAVPAVAELLGGSLLAFSGGAGGGRRRTGQRAAQQGRPWTEEMDAELERRWLAGDPVGDLARDFERTPGGIRARLPRVGCDPEKPGNHLPMPPSLREEPGGDEF</sequence>
<name>A0A1H8W312_9PSEU</name>
<reference evidence="2 3" key="1">
    <citation type="submission" date="2016-10" db="EMBL/GenBank/DDBJ databases">
        <authorList>
            <person name="de Groot N.N."/>
        </authorList>
    </citation>
    <scope>NUCLEOTIDE SEQUENCE [LARGE SCALE GENOMIC DNA]</scope>
    <source>
        <strain evidence="2 3">DSM 44993</strain>
    </source>
</reference>
<gene>
    <name evidence="2" type="ORF">SAMN04489732_104508</name>
</gene>
<organism evidence="2 3">
    <name type="scientific">Amycolatopsis saalfeldensis</name>
    <dbReference type="NCBI Taxonomy" id="394193"/>
    <lineage>
        <taxon>Bacteria</taxon>
        <taxon>Bacillati</taxon>
        <taxon>Actinomycetota</taxon>
        <taxon>Actinomycetes</taxon>
        <taxon>Pseudonocardiales</taxon>
        <taxon>Pseudonocardiaceae</taxon>
        <taxon>Amycolatopsis</taxon>
    </lineage>
</organism>
<feature type="region of interest" description="Disordered" evidence="1">
    <location>
        <begin position="139"/>
        <end position="171"/>
    </location>
</feature>
<keyword evidence="3" id="KW-1185">Reference proteome</keyword>
<feature type="compositionally biased region" description="Basic and acidic residues" evidence="1">
    <location>
        <begin position="162"/>
        <end position="171"/>
    </location>
</feature>
<proteinExistence type="predicted"/>
<feature type="region of interest" description="Disordered" evidence="1">
    <location>
        <begin position="87"/>
        <end position="106"/>
    </location>
</feature>
<accession>A0A1H8W312</accession>
<dbReference type="Proteomes" id="UP000198582">
    <property type="component" value="Unassembled WGS sequence"/>
</dbReference>
<dbReference type="AlphaFoldDB" id="A0A1H8W312"/>
<evidence type="ECO:0000313" key="3">
    <source>
        <dbReference type="Proteomes" id="UP000198582"/>
    </source>
</evidence>
<dbReference type="EMBL" id="FOEF01000004">
    <property type="protein sequence ID" value="SEP22025.1"/>
    <property type="molecule type" value="Genomic_DNA"/>
</dbReference>